<feature type="compositionally biased region" description="Polar residues" evidence="1">
    <location>
        <begin position="214"/>
        <end position="223"/>
    </location>
</feature>
<dbReference type="CDD" id="cd06401">
    <property type="entry name" value="PB1_TFG"/>
    <property type="match status" value="1"/>
</dbReference>
<dbReference type="SMART" id="SM00666">
    <property type="entry name" value="PB1"/>
    <property type="match status" value="1"/>
</dbReference>
<dbReference type="AlphaFoldDB" id="A0AAN8PWQ2"/>
<organism evidence="3 4">
    <name type="scientific">Patella caerulea</name>
    <name type="common">Rayed Mediterranean limpet</name>
    <dbReference type="NCBI Taxonomy" id="87958"/>
    <lineage>
        <taxon>Eukaryota</taxon>
        <taxon>Metazoa</taxon>
        <taxon>Spiralia</taxon>
        <taxon>Lophotrochozoa</taxon>
        <taxon>Mollusca</taxon>
        <taxon>Gastropoda</taxon>
        <taxon>Patellogastropoda</taxon>
        <taxon>Patelloidea</taxon>
        <taxon>Patellidae</taxon>
        <taxon>Patella</taxon>
    </lineage>
</organism>
<dbReference type="PANTHER" id="PTHR15335">
    <property type="entry name" value="PROTEIN TFG"/>
    <property type="match status" value="1"/>
</dbReference>
<dbReference type="GO" id="GO:0070971">
    <property type="term" value="C:endoplasmic reticulum exit site"/>
    <property type="evidence" value="ECO:0007669"/>
    <property type="project" value="TreeGrafter"/>
</dbReference>
<dbReference type="Gene3D" id="3.10.20.90">
    <property type="entry name" value="Phosphatidylinositol 3-kinase Catalytic Subunit, Chain A, domain 1"/>
    <property type="match status" value="1"/>
</dbReference>
<dbReference type="PROSITE" id="PS51745">
    <property type="entry name" value="PB1"/>
    <property type="match status" value="1"/>
</dbReference>
<evidence type="ECO:0000256" key="1">
    <source>
        <dbReference type="SAM" id="MobiDB-lite"/>
    </source>
</evidence>
<dbReference type="SUPFAM" id="SSF54277">
    <property type="entry name" value="CAD &amp; PB1 domains"/>
    <property type="match status" value="1"/>
</dbReference>
<evidence type="ECO:0000313" key="4">
    <source>
        <dbReference type="Proteomes" id="UP001347796"/>
    </source>
</evidence>
<dbReference type="InterPro" id="IPR000270">
    <property type="entry name" value="PB1_dom"/>
</dbReference>
<dbReference type="InterPro" id="IPR033512">
    <property type="entry name" value="TFG"/>
</dbReference>
<accession>A0AAN8PWQ2</accession>
<evidence type="ECO:0000313" key="3">
    <source>
        <dbReference type="EMBL" id="KAK6187632.1"/>
    </source>
</evidence>
<feature type="compositionally biased region" description="Low complexity" evidence="1">
    <location>
        <begin position="321"/>
        <end position="373"/>
    </location>
</feature>
<keyword evidence="4" id="KW-1185">Reference proteome</keyword>
<feature type="compositionally biased region" description="Low complexity" evidence="1">
    <location>
        <begin position="204"/>
        <end position="213"/>
    </location>
</feature>
<dbReference type="GO" id="GO:0048208">
    <property type="term" value="P:COPII vesicle coating"/>
    <property type="evidence" value="ECO:0007669"/>
    <property type="project" value="InterPro"/>
</dbReference>
<feature type="region of interest" description="Disordered" evidence="1">
    <location>
        <begin position="144"/>
        <end position="422"/>
    </location>
</feature>
<feature type="domain" description="PB1" evidence="2">
    <location>
        <begin position="14"/>
        <end position="95"/>
    </location>
</feature>
<reference evidence="3 4" key="1">
    <citation type="submission" date="2024-01" db="EMBL/GenBank/DDBJ databases">
        <title>The genome of the rayed Mediterranean limpet Patella caerulea (Linnaeus, 1758).</title>
        <authorList>
            <person name="Anh-Thu Weber A."/>
            <person name="Halstead-Nussloch G."/>
        </authorList>
    </citation>
    <scope>NUCLEOTIDE SEQUENCE [LARGE SCALE GENOMIC DNA]</scope>
    <source>
        <strain evidence="3">AATW-2023a</strain>
        <tissue evidence="3">Whole specimen</tissue>
    </source>
</reference>
<dbReference type="GO" id="GO:0042802">
    <property type="term" value="F:identical protein binding"/>
    <property type="evidence" value="ECO:0007669"/>
    <property type="project" value="InterPro"/>
</dbReference>
<dbReference type="InterPro" id="IPR034857">
    <property type="entry name" value="PB1_TFG"/>
</dbReference>
<dbReference type="Proteomes" id="UP001347796">
    <property type="component" value="Unassembled WGS sequence"/>
</dbReference>
<dbReference type="PANTHER" id="PTHR15335:SF7">
    <property type="entry name" value="PROTEIN TFG"/>
    <property type="match status" value="1"/>
</dbReference>
<protein>
    <recommendedName>
        <fullName evidence="2">PB1 domain-containing protein</fullName>
    </recommendedName>
</protein>
<proteinExistence type="predicted"/>
<name>A0AAN8PWQ2_PATCE</name>
<feature type="compositionally biased region" description="Polar residues" evidence="1">
    <location>
        <begin position="171"/>
        <end position="193"/>
    </location>
</feature>
<feature type="compositionally biased region" description="Polar residues" evidence="1">
    <location>
        <begin position="310"/>
        <end position="320"/>
    </location>
</feature>
<evidence type="ECO:0000259" key="2">
    <source>
        <dbReference type="PROSITE" id="PS51745"/>
    </source>
</evidence>
<dbReference type="Pfam" id="PF00564">
    <property type="entry name" value="PB1"/>
    <property type="match status" value="1"/>
</dbReference>
<comment type="caution">
    <text evidence="3">The sequence shown here is derived from an EMBL/GenBank/DDBJ whole genome shotgun (WGS) entry which is preliminary data.</text>
</comment>
<dbReference type="EMBL" id="JAZGQO010000004">
    <property type="protein sequence ID" value="KAK6187632.1"/>
    <property type="molecule type" value="Genomic_DNA"/>
</dbReference>
<sequence>MQNNIDPHLDLTGKLIIKVQLGEDIRRIPIHNEDITYDELVLMMQRVYCGKLGSNDDIIIKYKDEDGDLITIFDSSDLSFAIQCSRILKITLFVNNMPKPLESDEVKLIKRELQLIRDRVNRLLDRLEPPAAVTSSTDATILNDSQAEVSPFKKEITPRTNVASGKEFDPLSTQRSVDENSQSKVMSSFNISNEGIERSGTPDSLSSIGSSSSNLYRQQQQTPVHPASQTPTQPPQPTSQASQPQILQQQQQPPAQPYPQQAGSYNPNQSAQPQPQPGYQTQATYGQQQAQQTPYNQPGQGQQGYNPQQASTGQTPAQTSQPGQQTQTNYQQQPYGYGNQQPGQPGQSGQPGQPMQQQQQQQGYPPNYQQQGQKMPGYSQPAAPAAPPTQGAGNPYARGGQTAGGYGAGYPRPAGGYSQGYQ</sequence>
<gene>
    <name evidence="3" type="ORF">SNE40_005612</name>
</gene>
<dbReference type="InterPro" id="IPR053793">
    <property type="entry name" value="PB1-like"/>
</dbReference>
<feature type="compositionally biased region" description="Low complexity" evidence="1">
    <location>
        <begin position="238"/>
        <end position="309"/>
    </location>
</feature>